<dbReference type="PATRIC" id="fig|1698263.3.peg.777"/>
<dbReference type="HAMAP" id="MF_00586">
    <property type="entry name" value="GatD"/>
    <property type="match status" value="1"/>
</dbReference>
<dbReference type="EC" id="6.3.5.-" evidence="5 8"/>
<feature type="active site" evidence="5 7">
    <location>
        <position position="180"/>
    </location>
</feature>
<comment type="caution">
    <text evidence="13">The sequence shown here is derived from an EMBL/GenBank/DDBJ whole genome shotgun (WGS) entry which is preliminary data.</text>
</comment>
<feature type="domain" description="GatD N-terminal" evidence="12">
    <location>
        <begin position="17"/>
        <end position="71"/>
    </location>
</feature>
<keyword evidence="2 5" id="KW-0547">Nucleotide-binding</keyword>
<dbReference type="SMART" id="SM00870">
    <property type="entry name" value="Asparaginase"/>
    <property type="match status" value="1"/>
</dbReference>
<feature type="domain" description="L-asparaginase N-terminal" evidence="10">
    <location>
        <begin position="95"/>
        <end position="289"/>
    </location>
</feature>
<dbReference type="Proteomes" id="UP000070373">
    <property type="component" value="Unassembled WGS sequence"/>
</dbReference>
<dbReference type="InterPro" id="IPR037152">
    <property type="entry name" value="L-asparaginase_N_sf"/>
</dbReference>
<dbReference type="Pfam" id="PF17763">
    <property type="entry name" value="Asparaginase_C"/>
    <property type="match status" value="1"/>
</dbReference>
<dbReference type="GO" id="GO:0016740">
    <property type="term" value="F:transferase activity"/>
    <property type="evidence" value="ECO:0007669"/>
    <property type="project" value="UniProtKB-KW"/>
</dbReference>
<dbReference type="SUPFAM" id="SSF141300">
    <property type="entry name" value="GatD N-terminal domain-like"/>
    <property type="match status" value="1"/>
</dbReference>
<comment type="similarity">
    <text evidence="5 8">Belongs to the asparaginase 1 family. GatD subfamily.</text>
</comment>
<organism evidence="13 14">
    <name type="scientific">candidate division MSBL1 archaeon SCGC-AAA259E17</name>
    <dbReference type="NCBI Taxonomy" id="1698263"/>
    <lineage>
        <taxon>Archaea</taxon>
        <taxon>Methanobacteriati</taxon>
        <taxon>Methanobacteriota</taxon>
        <taxon>candidate division MSBL1</taxon>
    </lineage>
</organism>
<dbReference type="SUPFAM" id="SSF53774">
    <property type="entry name" value="Glutaminase/Asparaginase"/>
    <property type="match status" value="1"/>
</dbReference>
<evidence type="ECO:0000256" key="3">
    <source>
        <dbReference type="ARBA" id="ARBA00022840"/>
    </source>
</evidence>
<evidence type="ECO:0000256" key="5">
    <source>
        <dbReference type="HAMAP-Rule" id="MF_00586"/>
    </source>
</evidence>
<dbReference type="AlphaFoldDB" id="A0A133UEG5"/>
<keyword evidence="1 5" id="KW-0436">Ligase</keyword>
<protein>
    <recommendedName>
        <fullName evidence="5 8">Glutamyl-tRNA(Gln) amidotransferase subunit D</fullName>
        <shortName evidence="5">Glu-ADT subunit D</shortName>
        <ecNumber evidence="5 8">6.3.5.-</ecNumber>
    </recommendedName>
</protein>
<dbReference type="PRINTS" id="PR00139">
    <property type="entry name" value="ASNGLNASE"/>
</dbReference>
<evidence type="ECO:0000256" key="7">
    <source>
        <dbReference type="PROSITE-ProRule" id="PRU10100"/>
    </source>
</evidence>
<evidence type="ECO:0000259" key="10">
    <source>
        <dbReference type="Pfam" id="PF00710"/>
    </source>
</evidence>
<evidence type="ECO:0000313" key="14">
    <source>
        <dbReference type="Proteomes" id="UP000070373"/>
    </source>
</evidence>
<dbReference type="GO" id="GO:0004067">
    <property type="term" value="F:asparaginase activity"/>
    <property type="evidence" value="ECO:0007669"/>
    <property type="project" value="UniProtKB-UniRule"/>
</dbReference>
<dbReference type="GO" id="GO:0006450">
    <property type="term" value="P:regulation of translational fidelity"/>
    <property type="evidence" value="ECO:0007669"/>
    <property type="project" value="InterPro"/>
</dbReference>
<dbReference type="PROSITE" id="PS51732">
    <property type="entry name" value="ASN_GLN_ASE_3"/>
    <property type="match status" value="1"/>
</dbReference>
<dbReference type="CDD" id="cd08962">
    <property type="entry name" value="GatD"/>
    <property type="match status" value="1"/>
</dbReference>
<dbReference type="GO" id="GO:0006520">
    <property type="term" value="P:amino acid metabolic process"/>
    <property type="evidence" value="ECO:0007669"/>
    <property type="project" value="InterPro"/>
</dbReference>
<dbReference type="FunFam" id="3.40.50.1170:FF:000001">
    <property type="entry name" value="L-asparaginase 2"/>
    <property type="match status" value="1"/>
</dbReference>
<dbReference type="GO" id="GO:0006412">
    <property type="term" value="P:translation"/>
    <property type="evidence" value="ECO:0007669"/>
    <property type="project" value="UniProtKB-UniRule"/>
</dbReference>
<dbReference type="Pfam" id="PF18195">
    <property type="entry name" value="GatD_N"/>
    <property type="match status" value="1"/>
</dbReference>
<dbReference type="Gene3D" id="2.30.30.520">
    <property type="match status" value="1"/>
</dbReference>
<feature type="region of interest" description="Disordered" evidence="9">
    <location>
        <begin position="73"/>
        <end position="93"/>
    </location>
</feature>
<evidence type="ECO:0000256" key="4">
    <source>
        <dbReference type="ARBA" id="ARBA00022917"/>
    </source>
</evidence>
<keyword evidence="14" id="KW-1185">Reference proteome</keyword>
<dbReference type="InterPro" id="IPR040919">
    <property type="entry name" value="Asparaginase_C"/>
</dbReference>
<dbReference type="Gene3D" id="3.40.50.1170">
    <property type="entry name" value="L-asparaginase, N-terminal domain"/>
    <property type="match status" value="1"/>
</dbReference>
<dbReference type="Gene3D" id="3.40.50.40">
    <property type="match status" value="1"/>
</dbReference>
<dbReference type="PANTHER" id="PTHR11707">
    <property type="entry name" value="L-ASPARAGINASE"/>
    <property type="match status" value="1"/>
</dbReference>
<feature type="active site" evidence="5">
    <location>
        <position position="258"/>
    </location>
</feature>
<feature type="active site" evidence="5 6">
    <location>
        <position position="103"/>
    </location>
</feature>
<dbReference type="InterPro" id="IPR036152">
    <property type="entry name" value="Asp/glu_Ase-like_sf"/>
</dbReference>
<dbReference type="PROSITE" id="PS00144">
    <property type="entry name" value="ASN_GLN_ASE_1"/>
    <property type="match status" value="1"/>
</dbReference>
<comment type="catalytic activity">
    <reaction evidence="5 8">
        <text>L-glutamyl-tRNA(Gln) + L-glutamine + ATP + H2O = L-glutaminyl-tRNA(Gln) + L-glutamate + ADP + phosphate + H(+)</text>
        <dbReference type="Rhea" id="RHEA:17521"/>
        <dbReference type="Rhea" id="RHEA-COMP:9681"/>
        <dbReference type="Rhea" id="RHEA-COMP:9684"/>
        <dbReference type="ChEBI" id="CHEBI:15377"/>
        <dbReference type="ChEBI" id="CHEBI:15378"/>
        <dbReference type="ChEBI" id="CHEBI:29985"/>
        <dbReference type="ChEBI" id="CHEBI:30616"/>
        <dbReference type="ChEBI" id="CHEBI:43474"/>
        <dbReference type="ChEBI" id="CHEBI:58359"/>
        <dbReference type="ChEBI" id="CHEBI:78520"/>
        <dbReference type="ChEBI" id="CHEBI:78521"/>
        <dbReference type="ChEBI" id="CHEBI:456216"/>
    </reaction>
</comment>
<evidence type="ECO:0000256" key="2">
    <source>
        <dbReference type="ARBA" id="ARBA00022741"/>
    </source>
</evidence>
<dbReference type="InterPro" id="IPR020827">
    <property type="entry name" value="Asparaginase/glutaminase_AS1"/>
</dbReference>
<proteinExistence type="inferred from homology"/>
<comment type="function">
    <text evidence="5 8">Allows the formation of correctly charged Gln-tRNA(Gln) through the transamidation of misacylated Glu-tRNA(Gln) in organisms which lack glutaminyl-tRNA synthetase. The reaction takes place in the presence of glutamine and ATP through an activated gamma-phospho-Glu-tRNA(Gln). The GatDE system is specific for glutamate and does not act on aspartate.</text>
</comment>
<dbReference type="InterPro" id="IPR011878">
    <property type="entry name" value="GatD"/>
</dbReference>
<dbReference type="PIRSF" id="PIRSF001220">
    <property type="entry name" value="L-ASNase_gatD"/>
    <property type="match status" value="1"/>
</dbReference>
<keyword evidence="4 5" id="KW-0648">Protein biosynthesis</keyword>
<sequence length="445" mass="48477">MKGYRDEAKDLLESASISIGDRIRIEKNGQCTQGLLMPRTEGGASNHVVLKLDNGYNIGIKVTENTKIEKLEEGREPTMGGGESEITPDPEKPDVTIIGTGGTVASKIDYRTGAVHPEFSPLEIYNSAPKTTEIANIRTETVCNVLSENMNPELWSKIGRAVGRELKDGEADGVVIAHGTDTMGYTASALSFMLQNPPKPVVLVGSQRSSDRPSSDATMNLTGAVSAAISDLGEVCVVMHGSSEDEFCLIHRGVKVRKCHTSRRDAFQTINDVPLGIIRDSEVEFLREKKGRNEDEGVEVKDGFEEKVALVKVFPGINPEVIEGLVDKGYKGIVLEGTGLGHVPQPLYPSLERASDLDIPVAMTSQCIWGRTNLRVYSTGRDLLDLGVFSLGDMLPETAYVKMMWVLDKTQNKGEVKSLMKENLAGEITPETRPDVFLKPKTSSE</sequence>
<dbReference type="InterPro" id="IPR006034">
    <property type="entry name" value="Asparaginase/glutaminase-like"/>
</dbReference>
<comment type="subunit">
    <text evidence="5 8">Heterodimer of GatD and GatE.</text>
</comment>
<evidence type="ECO:0000256" key="8">
    <source>
        <dbReference type="RuleBase" id="RU004457"/>
    </source>
</evidence>
<evidence type="ECO:0000313" key="13">
    <source>
        <dbReference type="EMBL" id="KXA92618.1"/>
    </source>
</evidence>
<feature type="active site" evidence="5">
    <location>
        <position position="181"/>
    </location>
</feature>
<dbReference type="Pfam" id="PF00710">
    <property type="entry name" value="Asparaginase"/>
    <property type="match status" value="1"/>
</dbReference>
<evidence type="ECO:0000256" key="1">
    <source>
        <dbReference type="ARBA" id="ARBA00022598"/>
    </source>
</evidence>
<feature type="domain" description="Asparaginase/glutaminase C-terminal" evidence="11">
    <location>
        <begin position="307"/>
        <end position="420"/>
    </location>
</feature>
<dbReference type="PIRSF" id="PIRSF500175">
    <property type="entry name" value="Glu_ADT_D"/>
    <property type="match status" value="1"/>
</dbReference>
<dbReference type="InterPro" id="IPR006033">
    <property type="entry name" value="AsnA_fam"/>
</dbReference>
<dbReference type="PANTHER" id="PTHR11707:SF28">
    <property type="entry name" value="60 KDA LYSOPHOSPHOLIPASE"/>
    <property type="match status" value="1"/>
</dbReference>
<evidence type="ECO:0000256" key="6">
    <source>
        <dbReference type="PROSITE-ProRule" id="PRU10099"/>
    </source>
</evidence>
<evidence type="ECO:0000259" key="11">
    <source>
        <dbReference type="Pfam" id="PF17763"/>
    </source>
</evidence>
<dbReference type="GO" id="GO:0050567">
    <property type="term" value="F:glutaminyl-tRNA synthase (glutamine-hydrolyzing) activity"/>
    <property type="evidence" value="ECO:0007669"/>
    <property type="project" value="UniProtKB-UniRule"/>
</dbReference>
<dbReference type="InterPro" id="IPR037222">
    <property type="entry name" value="GatD_N_sf"/>
</dbReference>
<reference evidence="13 14" key="1">
    <citation type="journal article" date="2016" name="Sci. Rep.">
        <title>Metabolic traits of an uncultured archaeal lineage -MSBL1- from brine pools of the Red Sea.</title>
        <authorList>
            <person name="Mwirichia R."/>
            <person name="Alam I."/>
            <person name="Rashid M."/>
            <person name="Vinu M."/>
            <person name="Ba-Alawi W."/>
            <person name="Anthony Kamau A."/>
            <person name="Kamanda Ngugi D."/>
            <person name="Goker M."/>
            <person name="Klenk H.P."/>
            <person name="Bajic V."/>
            <person name="Stingl U."/>
        </authorList>
    </citation>
    <scope>NUCLEOTIDE SEQUENCE [LARGE SCALE GENOMIC DNA]</scope>
    <source>
        <strain evidence="13">SCGC-AAA259E17</strain>
    </source>
</reference>
<dbReference type="GO" id="GO:0005524">
    <property type="term" value="F:ATP binding"/>
    <property type="evidence" value="ECO:0007669"/>
    <property type="project" value="UniProtKB-KW"/>
</dbReference>
<dbReference type="EMBL" id="LHXN01000040">
    <property type="protein sequence ID" value="KXA92618.1"/>
    <property type="molecule type" value="Genomic_DNA"/>
</dbReference>
<dbReference type="PROSITE" id="PS00917">
    <property type="entry name" value="ASN_GLN_ASE_2"/>
    <property type="match status" value="1"/>
</dbReference>
<dbReference type="InterPro" id="IPR027473">
    <property type="entry name" value="L-asparaginase_C"/>
</dbReference>
<evidence type="ECO:0000259" key="12">
    <source>
        <dbReference type="Pfam" id="PF18195"/>
    </source>
</evidence>
<dbReference type="NCBIfam" id="TIGR00519">
    <property type="entry name" value="asnASE_I"/>
    <property type="match status" value="1"/>
</dbReference>
<dbReference type="NCBIfam" id="NF003217">
    <property type="entry name" value="PRK04183.1"/>
    <property type="match status" value="1"/>
</dbReference>
<dbReference type="InterPro" id="IPR040918">
    <property type="entry name" value="GatD_N"/>
</dbReference>
<dbReference type="InterPro" id="IPR027474">
    <property type="entry name" value="L-asparaginase_N"/>
</dbReference>
<keyword evidence="13" id="KW-0808">Transferase</keyword>
<name>A0A133UEG5_9EURY</name>
<accession>A0A133UEG5</accession>
<dbReference type="NCBIfam" id="TIGR02153">
    <property type="entry name" value="gatD_arch"/>
    <property type="match status" value="1"/>
</dbReference>
<dbReference type="InterPro" id="IPR027475">
    <property type="entry name" value="Asparaginase/glutaminase_AS2"/>
</dbReference>
<gene>
    <name evidence="5" type="primary">gatD</name>
    <name evidence="13" type="ORF">AKJ64_02670</name>
</gene>
<evidence type="ECO:0000256" key="9">
    <source>
        <dbReference type="SAM" id="MobiDB-lite"/>
    </source>
</evidence>
<keyword evidence="3 5" id="KW-0067">ATP-binding</keyword>